<feature type="region of interest" description="Disordered" evidence="1">
    <location>
        <begin position="1"/>
        <end position="26"/>
    </location>
</feature>
<evidence type="ECO:0000256" key="1">
    <source>
        <dbReference type="SAM" id="MobiDB-lite"/>
    </source>
</evidence>
<protein>
    <submittedName>
        <fullName evidence="3">Uncharacterized protein</fullName>
    </submittedName>
</protein>
<dbReference type="WBParaSite" id="ACRNAN_scaffold124.g12188.t1">
    <property type="protein sequence ID" value="ACRNAN_scaffold124.g12188.t1"/>
    <property type="gene ID" value="ACRNAN_scaffold124.g12188"/>
</dbReference>
<dbReference type="Proteomes" id="UP000887540">
    <property type="component" value="Unplaced"/>
</dbReference>
<evidence type="ECO:0000313" key="2">
    <source>
        <dbReference type="Proteomes" id="UP000887540"/>
    </source>
</evidence>
<evidence type="ECO:0000313" key="3">
    <source>
        <dbReference type="WBParaSite" id="ACRNAN_scaffold124.g12188.t1"/>
    </source>
</evidence>
<proteinExistence type="predicted"/>
<feature type="compositionally biased region" description="Low complexity" evidence="1">
    <location>
        <begin position="347"/>
        <end position="359"/>
    </location>
</feature>
<keyword evidence="2" id="KW-1185">Reference proteome</keyword>
<sequence>MSASKEMFEKPSNSSPGLAELQPGPSSRCEPLENFYTKELKYVRWKLKTMYGVEIPEEVAPETLEFLKRNYDLKGLKKATAPVETLAEIANCMDLDVNAALNPGATPNPRMEQFKQIRNCMSCDIDAQRFVQPKANECFQVLPLFVKYPGGYDEENCQFVYEKLIQEEKIVPRGKDFEIMLKSDEHGGEFTAARKFYLPKLEKAVLIRGYSKDALMAVHDCKLHVCLTAYQLDLIKEYCIEYGVYGKLSTLVEESGDRIAMEIIKNPKAWDNFISKLEAATEFHEQGRLFSHFQEAKENKAPKELSKEPKDGYSSFKTVPAVFPATPKEDEELGKLISQFQLNSKMPSSSVPSVTTQVVAEDDDEDWKKDADIEMQRRLLAQYEKNKCL</sequence>
<feature type="region of interest" description="Disordered" evidence="1">
    <location>
        <begin position="345"/>
        <end position="364"/>
    </location>
</feature>
<dbReference type="AlphaFoldDB" id="A0A914CMB9"/>
<reference evidence="3" key="1">
    <citation type="submission" date="2022-11" db="UniProtKB">
        <authorList>
            <consortium name="WormBaseParasite"/>
        </authorList>
    </citation>
    <scope>IDENTIFICATION</scope>
</reference>
<accession>A0A914CMB9</accession>
<name>A0A914CMB9_9BILA</name>
<organism evidence="2 3">
    <name type="scientific">Acrobeloides nanus</name>
    <dbReference type="NCBI Taxonomy" id="290746"/>
    <lineage>
        <taxon>Eukaryota</taxon>
        <taxon>Metazoa</taxon>
        <taxon>Ecdysozoa</taxon>
        <taxon>Nematoda</taxon>
        <taxon>Chromadorea</taxon>
        <taxon>Rhabditida</taxon>
        <taxon>Tylenchina</taxon>
        <taxon>Cephalobomorpha</taxon>
        <taxon>Cephaloboidea</taxon>
        <taxon>Cephalobidae</taxon>
        <taxon>Acrobeloides</taxon>
    </lineage>
</organism>